<feature type="signal peptide" evidence="4">
    <location>
        <begin position="1"/>
        <end position="27"/>
    </location>
</feature>
<keyword evidence="3" id="KW-0812">Transmembrane</keyword>
<sequence length="404" mass="42073">MLFWIIAAALAFAVAGLIAATALRARAADEPGGADVAVYRAQLAEVDRDLARGVIGEDEAARLRNEVSRRLLAADAEAQGAAATARRSSPLALAGLGLVLVAGSLGLYAVLGAPGYPDLPLAERLARADERAANRPGQAEAEAEVPPRPAPEVEADFAALMDKLRTAVAERPDDVQGLRLLARNEATLGNFAAAHAAQARVVEALGDGARAQDYLALGEMMVLAAGGYVSPEAEAALNAALARAPDNGAALYYIALSRWQTGRPDLAFRIWEALLRRGPEDAPWIAPIRAQIGDAARLAGVPYDPPAAAPAPRGPSAEDVEAASEMSDEDRAEMIRGMVSGLSDRLATEGGPPQDWARLIGAYGVLGELERARAIHAEALEIFAGDEQALALIREAGTRAGVDG</sequence>
<reference evidence="5" key="1">
    <citation type="journal article" date="2014" name="Int. J. Syst. Evol. Microbiol.">
        <title>Complete genome sequence of Corynebacterium casei LMG S-19264T (=DSM 44701T), isolated from a smear-ripened cheese.</title>
        <authorList>
            <consortium name="US DOE Joint Genome Institute (JGI-PGF)"/>
            <person name="Walter F."/>
            <person name="Albersmeier A."/>
            <person name="Kalinowski J."/>
            <person name="Ruckert C."/>
        </authorList>
    </citation>
    <scope>NUCLEOTIDE SEQUENCE</scope>
    <source>
        <strain evidence="5">CGMCC 1.6293</strain>
    </source>
</reference>
<dbReference type="Proteomes" id="UP000649829">
    <property type="component" value="Unassembled WGS sequence"/>
</dbReference>
<dbReference type="InterPro" id="IPR017560">
    <property type="entry name" value="Cyt_c_biogenesis_CcmI"/>
</dbReference>
<dbReference type="InterPro" id="IPR011990">
    <property type="entry name" value="TPR-like_helical_dom_sf"/>
</dbReference>
<name>A0A917WKT9_9RHOB</name>
<dbReference type="NCBIfam" id="TIGR03142">
    <property type="entry name" value="cytochro_ccmI"/>
    <property type="match status" value="1"/>
</dbReference>
<feature type="region of interest" description="Disordered" evidence="2">
    <location>
        <begin position="303"/>
        <end position="328"/>
    </location>
</feature>
<protein>
    <submittedName>
        <fullName evidence="5">C-type cytochrome biogenesis protein CcmI</fullName>
    </submittedName>
</protein>
<feature type="compositionally biased region" description="Acidic residues" evidence="2">
    <location>
        <begin position="318"/>
        <end position="328"/>
    </location>
</feature>
<feature type="compositionally biased region" description="Pro residues" evidence="2">
    <location>
        <begin position="303"/>
        <end position="313"/>
    </location>
</feature>
<reference evidence="5" key="2">
    <citation type="submission" date="2020-09" db="EMBL/GenBank/DDBJ databases">
        <authorList>
            <person name="Sun Q."/>
            <person name="Zhou Y."/>
        </authorList>
    </citation>
    <scope>NUCLEOTIDE SEQUENCE</scope>
    <source>
        <strain evidence="5">CGMCC 1.6293</strain>
    </source>
</reference>
<organism evidence="5 6">
    <name type="scientific">Pseudooceanicola nanhaiensis</name>
    <dbReference type="NCBI Taxonomy" id="375761"/>
    <lineage>
        <taxon>Bacteria</taxon>
        <taxon>Pseudomonadati</taxon>
        <taxon>Pseudomonadota</taxon>
        <taxon>Alphaproteobacteria</taxon>
        <taxon>Rhodobacterales</taxon>
        <taxon>Paracoccaceae</taxon>
        <taxon>Pseudooceanicola</taxon>
    </lineage>
</organism>
<feature type="transmembrane region" description="Helical" evidence="3">
    <location>
        <begin position="91"/>
        <end position="111"/>
    </location>
</feature>
<dbReference type="RefSeq" id="WP_028288310.1">
    <property type="nucleotide sequence ID" value="NZ_BMLF01000003.1"/>
</dbReference>
<gene>
    <name evidence="5" type="ORF">GCM10011534_36680</name>
</gene>
<evidence type="ECO:0000256" key="1">
    <source>
        <dbReference type="ARBA" id="ARBA00022748"/>
    </source>
</evidence>
<evidence type="ECO:0000256" key="3">
    <source>
        <dbReference type="SAM" id="Phobius"/>
    </source>
</evidence>
<keyword evidence="1" id="KW-0201">Cytochrome c-type biogenesis</keyword>
<comment type="caution">
    <text evidence="5">The sequence shown here is derived from an EMBL/GenBank/DDBJ whole genome shotgun (WGS) entry which is preliminary data.</text>
</comment>
<feature type="region of interest" description="Disordered" evidence="2">
    <location>
        <begin position="130"/>
        <end position="150"/>
    </location>
</feature>
<evidence type="ECO:0000256" key="2">
    <source>
        <dbReference type="SAM" id="MobiDB-lite"/>
    </source>
</evidence>
<dbReference type="EMBL" id="BMLF01000003">
    <property type="protein sequence ID" value="GGM11324.1"/>
    <property type="molecule type" value="Genomic_DNA"/>
</dbReference>
<keyword evidence="4" id="KW-0732">Signal</keyword>
<accession>A0A917WKT9</accession>
<dbReference type="SUPFAM" id="SSF48452">
    <property type="entry name" value="TPR-like"/>
    <property type="match status" value="1"/>
</dbReference>
<keyword evidence="3" id="KW-0472">Membrane</keyword>
<dbReference type="Gene3D" id="1.25.40.10">
    <property type="entry name" value="Tetratricopeptide repeat domain"/>
    <property type="match status" value="1"/>
</dbReference>
<dbReference type="AlphaFoldDB" id="A0A917WKT9"/>
<evidence type="ECO:0000313" key="5">
    <source>
        <dbReference type="EMBL" id="GGM11324.1"/>
    </source>
</evidence>
<keyword evidence="3" id="KW-1133">Transmembrane helix</keyword>
<dbReference type="GO" id="GO:0017004">
    <property type="term" value="P:cytochrome complex assembly"/>
    <property type="evidence" value="ECO:0007669"/>
    <property type="project" value="UniProtKB-KW"/>
</dbReference>
<feature type="chain" id="PRO_5037710121" evidence="4">
    <location>
        <begin position="28"/>
        <end position="404"/>
    </location>
</feature>
<evidence type="ECO:0000313" key="6">
    <source>
        <dbReference type="Proteomes" id="UP000649829"/>
    </source>
</evidence>
<keyword evidence="6" id="KW-1185">Reference proteome</keyword>
<proteinExistence type="predicted"/>
<evidence type="ECO:0000256" key="4">
    <source>
        <dbReference type="SAM" id="SignalP"/>
    </source>
</evidence>